<dbReference type="CDD" id="cd06433">
    <property type="entry name" value="GT_2_WfgS_like"/>
    <property type="match status" value="1"/>
</dbReference>
<dbReference type="GO" id="GO:0016758">
    <property type="term" value="F:hexosyltransferase activity"/>
    <property type="evidence" value="ECO:0007669"/>
    <property type="project" value="UniProtKB-ARBA"/>
</dbReference>
<keyword evidence="2" id="KW-0808">Transferase</keyword>
<dbReference type="RefSeq" id="WP_067775896.1">
    <property type="nucleotide sequence ID" value="NZ_JACVVN010000012.1"/>
</dbReference>
<gene>
    <name evidence="2" type="ORF">PYTT_2301</name>
</gene>
<dbReference type="STRING" id="1679444.PYTT_2301"/>
<dbReference type="Pfam" id="PF00535">
    <property type="entry name" value="Glycos_transf_2"/>
    <property type="match status" value="1"/>
</dbReference>
<dbReference type="PANTHER" id="PTHR22916">
    <property type="entry name" value="GLYCOSYLTRANSFERASE"/>
    <property type="match status" value="1"/>
</dbReference>
<evidence type="ECO:0000313" key="3">
    <source>
        <dbReference type="Proteomes" id="UP000176204"/>
    </source>
</evidence>
<organism evidence="2 3">
    <name type="scientific">Akkermansia glycaniphila</name>
    <dbReference type="NCBI Taxonomy" id="1679444"/>
    <lineage>
        <taxon>Bacteria</taxon>
        <taxon>Pseudomonadati</taxon>
        <taxon>Verrucomicrobiota</taxon>
        <taxon>Verrucomicrobiia</taxon>
        <taxon>Verrucomicrobiales</taxon>
        <taxon>Akkermansiaceae</taxon>
        <taxon>Akkermansia</taxon>
    </lineage>
</organism>
<keyword evidence="3" id="KW-1185">Reference proteome</keyword>
<dbReference type="InterPro" id="IPR001173">
    <property type="entry name" value="Glyco_trans_2-like"/>
</dbReference>
<reference evidence="3" key="1">
    <citation type="submission" date="2016-09" db="EMBL/GenBank/DDBJ databases">
        <authorList>
            <person name="Koehorst J."/>
        </authorList>
    </citation>
    <scope>NUCLEOTIDE SEQUENCE [LARGE SCALE GENOMIC DNA]</scope>
</reference>
<dbReference type="EMBL" id="LT629973">
    <property type="protein sequence ID" value="SEH98489.1"/>
    <property type="molecule type" value="Genomic_DNA"/>
</dbReference>
<accession>A0A1H6MAU8</accession>
<dbReference type="InterPro" id="IPR029044">
    <property type="entry name" value="Nucleotide-diphossugar_trans"/>
</dbReference>
<dbReference type="PANTHER" id="PTHR22916:SF3">
    <property type="entry name" value="UDP-GLCNAC:BETAGAL BETA-1,3-N-ACETYLGLUCOSAMINYLTRANSFERASE-LIKE PROTEIN 1"/>
    <property type="match status" value="1"/>
</dbReference>
<dbReference type="Proteomes" id="UP000176204">
    <property type="component" value="Chromosome I"/>
</dbReference>
<proteinExistence type="predicted"/>
<dbReference type="Gene3D" id="3.90.550.10">
    <property type="entry name" value="Spore Coat Polysaccharide Biosynthesis Protein SpsA, Chain A"/>
    <property type="match status" value="1"/>
</dbReference>
<dbReference type="AlphaFoldDB" id="A0A1H6MAU8"/>
<evidence type="ECO:0000313" key="2">
    <source>
        <dbReference type="EMBL" id="SEH98489.1"/>
    </source>
</evidence>
<dbReference type="SUPFAM" id="SSF53448">
    <property type="entry name" value="Nucleotide-diphospho-sugar transferases"/>
    <property type="match status" value="1"/>
</dbReference>
<dbReference type="KEGG" id="agl:PYTT_2301"/>
<protein>
    <submittedName>
        <fullName evidence="2">Nucleotide-diphospho-sugar transferases</fullName>
    </submittedName>
</protein>
<feature type="domain" description="Glycosyltransferase 2-like" evidence="1">
    <location>
        <begin position="7"/>
        <end position="116"/>
    </location>
</feature>
<evidence type="ECO:0000259" key="1">
    <source>
        <dbReference type="Pfam" id="PF00535"/>
    </source>
</evidence>
<name>A0A1H6MAU8_9BACT</name>
<sequence length="288" mass="33554">MNTPKLSIITVCFNEKNIAATCESVVRQTWQNFEWLIIDGGSTDGTLDTLEQYRERMAVFISEKDKGIYNAMNKGIARAKGEYVIFLNGGDYFLDPFSLERLFTHEDWQEDIVCCDALFLKEGGIPLFKEFGKDFPLKPEFFVNDSFAHQATIIRRDLFTRYGSYNENRRIVSDWEKWIEFIVVHHASCRHFDRILSIHNYTGVSSHDTPEHRNERLDVLRQYYPELFAPGGELSGTPATRKKQATTVSKITLFNFLPLLRITQSADNRKWKVYLFNAIPFLKIILRK</sequence>